<feature type="transmembrane region" description="Helical" evidence="5">
    <location>
        <begin position="165"/>
        <end position="185"/>
    </location>
</feature>
<dbReference type="InterPro" id="IPR036259">
    <property type="entry name" value="MFS_trans_sf"/>
</dbReference>
<organism evidence="7 8">
    <name type="scientific">Streptomyces hainanensis</name>
    <dbReference type="NCBI Taxonomy" id="402648"/>
    <lineage>
        <taxon>Bacteria</taxon>
        <taxon>Bacillati</taxon>
        <taxon>Actinomycetota</taxon>
        <taxon>Actinomycetes</taxon>
        <taxon>Kitasatosporales</taxon>
        <taxon>Streptomycetaceae</taxon>
        <taxon>Streptomyces</taxon>
    </lineage>
</organism>
<dbReference type="SUPFAM" id="SSF103473">
    <property type="entry name" value="MFS general substrate transporter"/>
    <property type="match status" value="1"/>
</dbReference>
<feature type="domain" description="Major facilitator superfamily (MFS) profile" evidence="6">
    <location>
        <begin position="1"/>
        <end position="206"/>
    </location>
</feature>
<evidence type="ECO:0000313" key="8">
    <source>
        <dbReference type="Proteomes" id="UP000295345"/>
    </source>
</evidence>
<dbReference type="GO" id="GO:0005886">
    <property type="term" value="C:plasma membrane"/>
    <property type="evidence" value="ECO:0007669"/>
    <property type="project" value="UniProtKB-SubCell"/>
</dbReference>
<evidence type="ECO:0000259" key="6">
    <source>
        <dbReference type="PROSITE" id="PS50850"/>
    </source>
</evidence>
<dbReference type="Gene3D" id="1.20.1250.20">
    <property type="entry name" value="MFS general substrate transporter like domains"/>
    <property type="match status" value="1"/>
</dbReference>
<dbReference type="EMBL" id="SMKI01000018">
    <property type="protein sequence ID" value="TDC79358.1"/>
    <property type="molecule type" value="Genomic_DNA"/>
</dbReference>
<comment type="caution">
    <text evidence="7">The sequence shown here is derived from an EMBL/GenBank/DDBJ whole genome shotgun (WGS) entry which is preliminary data.</text>
</comment>
<protein>
    <submittedName>
        <fullName evidence="7">MFS transporter</fullName>
    </submittedName>
</protein>
<dbReference type="AlphaFoldDB" id="A0A4R4TMN2"/>
<feature type="non-terminal residue" evidence="7">
    <location>
        <position position="206"/>
    </location>
</feature>
<sequence length="206" mass="20598">MDLATRRRQRSLFVFFLLPGIAISSWVTRTPDIRDQLEASTAQMGLVLFGLSVGSMIGILSSGALVSRLGTRPVIGIGTTLVVVSMAVIGCGALIPSAPVVTAGLALFGAGMGSGEVAVNIDGARVESLTGRTVLPTLHGFFSLGTVAGASLGILSTAVEFPVHWHLLAIAVLAALLFAAAYGAIPAGVGKRAGGAGEAGDGTGSG</sequence>
<comment type="subcellular location">
    <subcellularLocation>
        <location evidence="1">Cell membrane</location>
        <topology evidence="1">Multi-pass membrane protein</topology>
    </subcellularLocation>
</comment>
<evidence type="ECO:0000256" key="4">
    <source>
        <dbReference type="ARBA" id="ARBA00023136"/>
    </source>
</evidence>
<dbReference type="Proteomes" id="UP000295345">
    <property type="component" value="Unassembled WGS sequence"/>
</dbReference>
<evidence type="ECO:0000256" key="5">
    <source>
        <dbReference type="SAM" id="Phobius"/>
    </source>
</evidence>
<feature type="transmembrane region" description="Helical" evidence="5">
    <location>
        <begin position="12"/>
        <end position="28"/>
    </location>
</feature>
<gene>
    <name evidence="7" type="ORF">E1283_03030</name>
</gene>
<dbReference type="PANTHER" id="PTHR23514">
    <property type="entry name" value="BYPASS OF STOP CODON PROTEIN 6"/>
    <property type="match status" value="1"/>
</dbReference>
<dbReference type="InterPro" id="IPR020846">
    <property type="entry name" value="MFS_dom"/>
</dbReference>
<keyword evidence="3 5" id="KW-1133">Transmembrane helix</keyword>
<accession>A0A4R4TMN2</accession>
<keyword evidence="2 5" id="KW-0812">Transmembrane</keyword>
<feature type="transmembrane region" description="Helical" evidence="5">
    <location>
        <begin position="74"/>
        <end position="95"/>
    </location>
</feature>
<dbReference type="InterPro" id="IPR051788">
    <property type="entry name" value="MFS_Transporter"/>
</dbReference>
<dbReference type="PANTHER" id="PTHR23514:SF13">
    <property type="entry name" value="INNER MEMBRANE PROTEIN YBJJ"/>
    <property type="match status" value="1"/>
</dbReference>
<name>A0A4R4TMN2_9ACTN</name>
<keyword evidence="8" id="KW-1185">Reference proteome</keyword>
<keyword evidence="4 5" id="KW-0472">Membrane</keyword>
<evidence type="ECO:0000256" key="2">
    <source>
        <dbReference type="ARBA" id="ARBA00022692"/>
    </source>
</evidence>
<dbReference type="GO" id="GO:0022857">
    <property type="term" value="F:transmembrane transporter activity"/>
    <property type="evidence" value="ECO:0007669"/>
    <property type="project" value="InterPro"/>
</dbReference>
<evidence type="ECO:0000256" key="1">
    <source>
        <dbReference type="ARBA" id="ARBA00004651"/>
    </source>
</evidence>
<proteinExistence type="predicted"/>
<reference evidence="7 8" key="1">
    <citation type="submission" date="2019-03" db="EMBL/GenBank/DDBJ databases">
        <title>Draft genome sequences of novel Actinobacteria.</title>
        <authorList>
            <person name="Sahin N."/>
            <person name="Ay H."/>
            <person name="Saygin H."/>
        </authorList>
    </citation>
    <scope>NUCLEOTIDE SEQUENCE [LARGE SCALE GENOMIC DNA]</scope>
    <source>
        <strain evidence="7 8">DSM 41900</strain>
    </source>
</reference>
<evidence type="ECO:0000313" key="7">
    <source>
        <dbReference type="EMBL" id="TDC79358.1"/>
    </source>
</evidence>
<evidence type="ECO:0000256" key="3">
    <source>
        <dbReference type="ARBA" id="ARBA00022989"/>
    </source>
</evidence>
<feature type="transmembrane region" description="Helical" evidence="5">
    <location>
        <begin position="133"/>
        <end position="159"/>
    </location>
</feature>
<dbReference type="PROSITE" id="PS50850">
    <property type="entry name" value="MFS"/>
    <property type="match status" value="1"/>
</dbReference>
<feature type="transmembrane region" description="Helical" evidence="5">
    <location>
        <begin position="48"/>
        <end position="67"/>
    </location>
</feature>
<feature type="transmembrane region" description="Helical" evidence="5">
    <location>
        <begin position="101"/>
        <end position="121"/>
    </location>
</feature>